<reference evidence="1 2" key="1">
    <citation type="journal article" date="2008" name="BMC Microbiol.">
        <title>Complete genome sequence of Treponema pallidum ssp. pallidum strain SS14 determined with oligonucleotide arrays.</title>
        <authorList>
            <person name="Matejkova P."/>
            <person name="Strouhal M."/>
            <person name="Smajs D."/>
            <person name="Norris S.J."/>
            <person name="Palzkill T."/>
            <person name="Petrosino J.F."/>
            <person name="Sodergren E."/>
            <person name="Norton J.E."/>
            <person name="Singh J."/>
            <person name="Richmond T.A."/>
            <person name="Molla M.N."/>
            <person name="Albert T.J."/>
            <person name="Weinstock G.M."/>
        </authorList>
    </citation>
    <scope>NUCLEOTIDE SEQUENCE [LARGE SCALE GENOMIC DNA]</scope>
    <source>
        <strain evidence="1 2">SS14</strain>
    </source>
</reference>
<accession>A0A0H3BJU1</accession>
<protein>
    <recommendedName>
        <fullName evidence="3">DUF2225 domain-containing protein</fullName>
    </recommendedName>
</protein>
<evidence type="ECO:0000313" key="1">
    <source>
        <dbReference type="EMBL" id="ACD71246.1"/>
    </source>
</evidence>
<dbReference type="InterPro" id="IPR018708">
    <property type="entry name" value="DUF2225"/>
</dbReference>
<dbReference type="AlphaFoldDB" id="A0A0H3BJU1"/>
<dbReference type="PATRIC" id="fig|243276.5.peg.879"/>
<dbReference type="Proteomes" id="UP000001202">
    <property type="component" value="Chromosome"/>
</dbReference>
<dbReference type="GeneID" id="93876587"/>
<gene>
    <name evidence="1" type="ordered locus">TPASS_0829</name>
</gene>
<evidence type="ECO:0000313" key="2">
    <source>
        <dbReference type="Proteomes" id="UP000001202"/>
    </source>
</evidence>
<sequence>MTRSSTKKTDKKESTVSFYSKERIECPVCTTVFQREEMHSGGGRTIAGDLTDELRRTYETSAKYGEVFPPIYHVVVCPTCLYATFLQDFRNIERGIVTKLSSTTSQRRTSVERLIPQVDFSALRTLSSGAAAYYLAILCYDFFDKKYSPTIKQGICALRAAWLFSDLEKKDPNEHYDYIRNLLYQKALFFYRKAIECESTGEEIIAGLKSFGPDTDKNYGYDGVLYLSYLLEYKYGTKRDRAVRRERMQRNKQGLAKIFGLGKSSKEKPGPLLELARQLYENLLAELHEDSETT</sequence>
<dbReference type="KEGG" id="tpp:TPASS_0829"/>
<evidence type="ECO:0008006" key="3">
    <source>
        <dbReference type="Google" id="ProtNLM"/>
    </source>
</evidence>
<name>A0A0H3BJU1_TREPS</name>
<dbReference type="Pfam" id="PF09986">
    <property type="entry name" value="DUF2225"/>
    <property type="match status" value="1"/>
</dbReference>
<proteinExistence type="predicted"/>
<organism evidence="1 2">
    <name type="scientific">Treponema pallidum subsp. pallidum (strain SS14)</name>
    <dbReference type="NCBI Taxonomy" id="455434"/>
    <lineage>
        <taxon>Bacteria</taxon>
        <taxon>Pseudomonadati</taxon>
        <taxon>Spirochaetota</taxon>
        <taxon>Spirochaetia</taxon>
        <taxon>Spirochaetales</taxon>
        <taxon>Treponemataceae</taxon>
        <taxon>Treponema</taxon>
    </lineage>
</organism>
<dbReference type="RefSeq" id="WP_010882273.1">
    <property type="nucleotide sequence ID" value="NC_010741.1"/>
</dbReference>
<dbReference type="EMBL" id="CP000805">
    <property type="protein sequence ID" value="ACD71246.1"/>
    <property type="molecule type" value="Genomic_DNA"/>
</dbReference>